<gene>
    <name evidence="1" type="ORF">DW653_06565</name>
</gene>
<accession>A0A414REV5</accession>
<organism evidence="1 2">
    <name type="scientific">Phocaeicola plebeius</name>
    <dbReference type="NCBI Taxonomy" id="310297"/>
    <lineage>
        <taxon>Bacteria</taxon>
        <taxon>Pseudomonadati</taxon>
        <taxon>Bacteroidota</taxon>
        <taxon>Bacteroidia</taxon>
        <taxon>Bacteroidales</taxon>
        <taxon>Bacteroidaceae</taxon>
        <taxon>Phocaeicola</taxon>
    </lineage>
</organism>
<evidence type="ECO:0000313" key="1">
    <source>
        <dbReference type="EMBL" id="RHF91585.1"/>
    </source>
</evidence>
<comment type="caution">
    <text evidence="1">The sequence shown here is derived from an EMBL/GenBank/DDBJ whole genome shotgun (WGS) entry which is preliminary data.</text>
</comment>
<protein>
    <submittedName>
        <fullName evidence="1">Uncharacterized protein</fullName>
    </submittedName>
</protein>
<dbReference type="Proteomes" id="UP000283485">
    <property type="component" value="Unassembled WGS sequence"/>
</dbReference>
<reference evidence="1 2" key="1">
    <citation type="submission" date="2018-08" db="EMBL/GenBank/DDBJ databases">
        <title>A genome reference for cultivated species of the human gut microbiota.</title>
        <authorList>
            <person name="Zou Y."/>
            <person name="Xue W."/>
            <person name="Luo G."/>
        </authorList>
    </citation>
    <scope>NUCLEOTIDE SEQUENCE [LARGE SCALE GENOMIC DNA]</scope>
    <source>
        <strain evidence="1 2">AM23-23</strain>
    </source>
</reference>
<dbReference type="AlphaFoldDB" id="A0A414REV5"/>
<name>A0A414REV5_9BACT</name>
<dbReference type="EMBL" id="QRHQ01000009">
    <property type="protein sequence ID" value="RHF91585.1"/>
    <property type="molecule type" value="Genomic_DNA"/>
</dbReference>
<proteinExistence type="predicted"/>
<evidence type="ECO:0000313" key="2">
    <source>
        <dbReference type="Proteomes" id="UP000283485"/>
    </source>
</evidence>
<sequence>MEAVSSTAARLAVLVFFTAKTVRSSCVRSATFTFSSISTNWLTSGLLSFSTSTISCTASSPLEGGGSGVGFSSLSQAFKMHSEKIPNK</sequence>